<dbReference type="Proteomes" id="UP000664203">
    <property type="component" value="Unassembled WGS sequence"/>
</dbReference>
<dbReference type="Pfam" id="PF02866">
    <property type="entry name" value="Ldh_1_C"/>
    <property type="match status" value="1"/>
</dbReference>
<feature type="domain" description="Lactate/malate dehydrogenase C-terminal" evidence="9">
    <location>
        <begin position="151"/>
        <end position="287"/>
    </location>
</feature>
<dbReference type="OrthoDB" id="5405561at2759"/>
<dbReference type="PANTHER" id="PTHR11540:SF16">
    <property type="entry name" value="MALATE DEHYDROGENASE, MITOCHONDRIAL"/>
    <property type="match status" value="1"/>
</dbReference>
<dbReference type="SUPFAM" id="SSF51735">
    <property type="entry name" value="NAD(P)-binding Rossmann-fold domains"/>
    <property type="match status" value="1"/>
</dbReference>
<evidence type="ECO:0000256" key="4">
    <source>
        <dbReference type="ARBA" id="ARBA00022532"/>
    </source>
</evidence>
<dbReference type="GO" id="GO:0044281">
    <property type="term" value="P:small molecule metabolic process"/>
    <property type="evidence" value="ECO:0007669"/>
    <property type="project" value="UniProtKB-ARBA"/>
</dbReference>
<dbReference type="EMBL" id="CAJPDR010000104">
    <property type="protein sequence ID" value="CAF9917806.1"/>
    <property type="molecule type" value="Genomic_DNA"/>
</dbReference>
<dbReference type="GO" id="GO:0005737">
    <property type="term" value="C:cytoplasm"/>
    <property type="evidence" value="ECO:0007669"/>
    <property type="project" value="UniProtKB-ARBA"/>
</dbReference>
<comment type="similarity">
    <text evidence="1">Belongs to the LDH/MDH superfamily. MDH type 1 family.</text>
</comment>
<organism evidence="10 11">
    <name type="scientific">Alectoria fallacina</name>
    <dbReference type="NCBI Taxonomy" id="1903189"/>
    <lineage>
        <taxon>Eukaryota</taxon>
        <taxon>Fungi</taxon>
        <taxon>Dikarya</taxon>
        <taxon>Ascomycota</taxon>
        <taxon>Pezizomycotina</taxon>
        <taxon>Lecanoromycetes</taxon>
        <taxon>OSLEUM clade</taxon>
        <taxon>Lecanoromycetidae</taxon>
        <taxon>Lecanorales</taxon>
        <taxon>Lecanorineae</taxon>
        <taxon>Parmeliaceae</taxon>
        <taxon>Alectoria</taxon>
    </lineage>
</organism>
<evidence type="ECO:0000259" key="9">
    <source>
        <dbReference type="Pfam" id="PF02866"/>
    </source>
</evidence>
<accession>A0A8H3F435</accession>
<evidence type="ECO:0000256" key="7">
    <source>
        <dbReference type="RuleBase" id="RU003369"/>
    </source>
</evidence>
<proteinExistence type="inferred from homology"/>
<sequence>MVKIAVLGAGGGVGQPLCLLLGLCPLVSELALYDRHRAPSVAVDLSHIPSQNLQKVSGYTAADDGLSNALRDADVVIVVAGPGITAEMASRDSLFQQSALVMRELVREYTRVCAEAIMLVVTNPVNAIVPFTAELLKGYGVFDARRLFGMTTLDVVRGETFLAEAEGRRGGDDRVVHVVGGHSFQTIVPLMSQAQPPARLGWRELEGVVNRVRFGGREVYYAKERNGAATLSTAYATLRFTEAVCGGLQGEKDMVECAYVHLPGIEGGDEIAEAVGVDYLAVPVEFAVEAFLVIWISWESGKLTVWQMHGASRIVNPLGTISSKEQILFDIAIPALRKNIQTGVDAAKNTLSDEKPH</sequence>
<evidence type="ECO:0000256" key="6">
    <source>
        <dbReference type="ARBA" id="ARBA00023027"/>
    </source>
</evidence>
<keyword evidence="11" id="KW-1185">Reference proteome</keyword>
<gene>
    <name evidence="10" type="ORF">ALECFALPRED_000372</name>
</gene>
<dbReference type="InterPro" id="IPR001236">
    <property type="entry name" value="Lactate/malate_DH_N"/>
</dbReference>
<evidence type="ECO:0000313" key="10">
    <source>
        <dbReference type="EMBL" id="CAF9917806.1"/>
    </source>
</evidence>
<comment type="subunit">
    <text evidence="2">Homodimer.</text>
</comment>
<keyword evidence="4" id="KW-0816">Tricarboxylic acid cycle</keyword>
<dbReference type="Gene3D" id="3.40.50.720">
    <property type="entry name" value="NAD(P)-binding Rossmann-like Domain"/>
    <property type="match status" value="1"/>
</dbReference>
<keyword evidence="6" id="KW-0520">NAD</keyword>
<dbReference type="SUPFAM" id="SSF56327">
    <property type="entry name" value="LDH C-terminal domain-like"/>
    <property type="match status" value="1"/>
</dbReference>
<evidence type="ECO:0000313" key="11">
    <source>
        <dbReference type="Proteomes" id="UP000664203"/>
    </source>
</evidence>
<dbReference type="FunFam" id="3.40.50.720:FF:000268">
    <property type="entry name" value="Malate dehydrogenase"/>
    <property type="match status" value="1"/>
</dbReference>
<evidence type="ECO:0000259" key="8">
    <source>
        <dbReference type="Pfam" id="PF00056"/>
    </source>
</evidence>
<dbReference type="EC" id="1.1.1.37" evidence="3"/>
<dbReference type="Pfam" id="PF00056">
    <property type="entry name" value="Ldh_1_N"/>
    <property type="match status" value="1"/>
</dbReference>
<evidence type="ECO:0000256" key="2">
    <source>
        <dbReference type="ARBA" id="ARBA00011738"/>
    </source>
</evidence>
<evidence type="ECO:0000256" key="5">
    <source>
        <dbReference type="ARBA" id="ARBA00023002"/>
    </source>
</evidence>
<evidence type="ECO:0000256" key="3">
    <source>
        <dbReference type="ARBA" id="ARBA00012995"/>
    </source>
</evidence>
<dbReference type="InterPro" id="IPR022383">
    <property type="entry name" value="Lactate/malate_DH_C"/>
</dbReference>
<dbReference type="GO" id="GO:0030060">
    <property type="term" value="F:L-malate dehydrogenase (NAD+) activity"/>
    <property type="evidence" value="ECO:0007669"/>
    <property type="project" value="UniProtKB-EC"/>
</dbReference>
<dbReference type="Gene3D" id="3.90.110.10">
    <property type="entry name" value="Lactate dehydrogenase/glycoside hydrolase, family 4, C-terminal"/>
    <property type="match status" value="1"/>
</dbReference>
<dbReference type="AlphaFoldDB" id="A0A8H3F435"/>
<reference evidence="10" key="1">
    <citation type="submission" date="2021-03" db="EMBL/GenBank/DDBJ databases">
        <authorList>
            <person name="Tagirdzhanova G."/>
        </authorList>
    </citation>
    <scope>NUCLEOTIDE SEQUENCE</scope>
</reference>
<protein>
    <recommendedName>
        <fullName evidence="3">malate dehydrogenase</fullName>
        <ecNumber evidence="3">1.1.1.37</ecNumber>
    </recommendedName>
</protein>
<keyword evidence="5 7" id="KW-0560">Oxidoreductase</keyword>
<dbReference type="InterPro" id="IPR036291">
    <property type="entry name" value="NAD(P)-bd_dom_sf"/>
</dbReference>
<dbReference type="GO" id="GO:0070013">
    <property type="term" value="C:intracellular organelle lumen"/>
    <property type="evidence" value="ECO:0007669"/>
    <property type="project" value="UniProtKB-ARBA"/>
</dbReference>
<feature type="domain" description="Lactate/malate dehydrogenase N-terminal" evidence="8">
    <location>
        <begin position="2"/>
        <end position="149"/>
    </location>
</feature>
<name>A0A8H3F435_9LECA</name>
<dbReference type="FunFam" id="3.90.110.10:FF:000009">
    <property type="entry name" value="Malate dehydrogenase"/>
    <property type="match status" value="1"/>
</dbReference>
<comment type="caution">
    <text evidence="10">The sequence shown here is derived from an EMBL/GenBank/DDBJ whole genome shotgun (WGS) entry which is preliminary data.</text>
</comment>
<dbReference type="PANTHER" id="PTHR11540">
    <property type="entry name" value="MALATE AND LACTATE DEHYDROGENASE"/>
    <property type="match status" value="1"/>
</dbReference>
<dbReference type="GO" id="GO:0006099">
    <property type="term" value="P:tricarboxylic acid cycle"/>
    <property type="evidence" value="ECO:0007669"/>
    <property type="project" value="UniProtKB-KW"/>
</dbReference>
<evidence type="ECO:0000256" key="1">
    <source>
        <dbReference type="ARBA" id="ARBA00008824"/>
    </source>
</evidence>
<dbReference type="InterPro" id="IPR015955">
    <property type="entry name" value="Lactate_DH/Glyco_Ohase_4_C"/>
</dbReference>